<dbReference type="EMBL" id="CP066078">
    <property type="protein sequence ID" value="QQC58557.1"/>
    <property type="molecule type" value="Genomic_DNA"/>
</dbReference>
<feature type="binding site" evidence="1">
    <location>
        <position position="194"/>
    </location>
    <ligand>
        <name>Mn(2+)</name>
        <dbReference type="ChEBI" id="CHEBI:29035"/>
        <label>2</label>
    </ligand>
</feature>
<dbReference type="InterPro" id="IPR036264">
    <property type="entry name" value="Bact_exopeptidase_dim_dom"/>
</dbReference>
<dbReference type="RefSeq" id="WP_198489635.1">
    <property type="nucleotide sequence ID" value="NZ_CP066078.1"/>
</dbReference>
<reference evidence="4 5" key="1">
    <citation type="submission" date="2020-12" db="EMBL/GenBank/DDBJ databases">
        <title>FDA dAtabase for Regulatory Grade micrObial Sequences (FDA-ARGOS): Supporting development and validation of Infectious Disease Dx tests.</title>
        <authorList>
            <person name="Sproer C."/>
            <person name="Gronow S."/>
            <person name="Severitt S."/>
            <person name="Schroder I."/>
            <person name="Tallon L."/>
            <person name="Sadzewicz L."/>
            <person name="Zhao X."/>
            <person name="Boylan J."/>
            <person name="Ott S."/>
            <person name="Bowen H."/>
            <person name="Vavikolanu K."/>
            <person name="Mehta A."/>
            <person name="Aluvathingal J."/>
            <person name="Nadendla S."/>
            <person name="Lowell S."/>
            <person name="Myers T."/>
            <person name="Yan Y."/>
            <person name="Sichtig H."/>
        </authorList>
    </citation>
    <scope>NUCLEOTIDE SEQUENCE [LARGE SCALE GENOMIC DNA]</scope>
    <source>
        <strain evidence="4 5">FDAARGOS_1001</strain>
    </source>
</reference>
<dbReference type="Pfam" id="PF07687">
    <property type="entry name" value="M20_dimer"/>
    <property type="match status" value="1"/>
</dbReference>
<evidence type="ECO:0000256" key="1">
    <source>
        <dbReference type="PIRSR" id="PIRSR005962-1"/>
    </source>
</evidence>
<feature type="domain" description="Peptidase M20 dimerisation" evidence="3">
    <location>
        <begin position="219"/>
        <end position="294"/>
    </location>
</feature>
<dbReference type="GO" id="GO:0016787">
    <property type="term" value="F:hydrolase activity"/>
    <property type="evidence" value="ECO:0007669"/>
    <property type="project" value="UniProtKB-KW"/>
</dbReference>
<keyword evidence="4" id="KW-0378">Hydrolase</keyword>
<protein>
    <submittedName>
        <fullName evidence="4">Amidohydrolase</fullName>
    </submittedName>
</protein>
<feature type="region of interest" description="Disordered" evidence="2">
    <location>
        <begin position="1"/>
        <end position="24"/>
    </location>
</feature>
<feature type="binding site" evidence="1">
    <location>
        <position position="166"/>
    </location>
    <ligand>
        <name>Mn(2+)</name>
        <dbReference type="ChEBI" id="CHEBI:29035"/>
        <label>2</label>
    </ligand>
</feature>
<dbReference type="InterPro" id="IPR002933">
    <property type="entry name" value="Peptidase_M20"/>
</dbReference>
<feature type="compositionally biased region" description="Low complexity" evidence="2">
    <location>
        <begin position="1"/>
        <end position="21"/>
    </location>
</feature>
<proteinExistence type="predicted"/>
<feature type="binding site" evidence="1">
    <location>
        <position position="132"/>
    </location>
    <ligand>
        <name>Mn(2+)</name>
        <dbReference type="ChEBI" id="CHEBI:29035"/>
        <label>2</label>
    </ligand>
</feature>
<dbReference type="SUPFAM" id="SSF53187">
    <property type="entry name" value="Zn-dependent exopeptidases"/>
    <property type="match status" value="1"/>
</dbReference>
<dbReference type="PIRSF" id="PIRSF005962">
    <property type="entry name" value="Pept_M20D_amidohydro"/>
    <property type="match status" value="1"/>
</dbReference>
<gene>
    <name evidence="4" type="ORF">I6H58_05965</name>
</gene>
<dbReference type="InterPro" id="IPR017439">
    <property type="entry name" value="Amidohydrolase"/>
</dbReference>
<dbReference type="Proteomes" id="UP000595221">
    <property type="component" value="Chromosome"/>
</dbReference>
<organism evidence="4 5">
    <name type="scientific">Rothia kristinae</name>
    <dbReference type="NCBI Taxonomy" id="37923"/>
    <lineage>
        <taxon>Bacteria</taxon>
        <taxon>Bacillati</taxon>
        <taxon>Actinomycetota</taxon>
        <taxon>Actinomycetes</taxon>
        <taxon>Micrococcales</taxon>
        <taxon>Micrococcaceae</taxon>
        <taxon>Rothia</taxon>
    </lineage>
</organism>
<sequence>MPHTTPANDTTSTTDATRPSPAFLPAAETIGPELRAFRRELHRNPELSTHLPWTQARVLEQLEGLPLEITTGRTLTSVTAVLRGQGRPTAASTAPTDRPAVLLRGDMDGLPVLEDSGEEFASTTGTMHACGHDLHTAGLVGAARILSAHREALAGDVVFMFQPGEENPGGALPMIEEGVLDAAGPRVVAAYGFHVHPGRRGTFQYRPGTYMAAANILGITVHGAGGHGSQPHNARNPVPAAVEIAAALPAKIQQTFPATEPVVATITQLRAGSSAENVIGDEAFIGGSVRTMDRAGTQRFGRMVEELAQGIAAAHGCTVTVDFSELYPATICDPAEADFAARSLRGLLGEDAVTQREHSRMGSEDFSYVLEQVPGAFLHVGASYPDEDPATSPTNHSARVRFDDAVLPIMAAGLAQLAHDRLAG</sequence>
<dbReference type="PANTHER" id="PTHR11014:SF63">
    <property type="entry name" value="METALLOPEPTIDASE, PUTATIVE (AFU_ORTHOLOGUE AFUA_6G09600)-RELATED"/>
    <property type="match status" value="1"/>
</dbReference>
<evidence type="ECO:0000313" key="4">
    <source>
        <dbReference type="EMBL" id="QQC58557.1"/>
    </source>
</evidence>
<dbReference type="NCBIfam" id="TIGR01891">
    <property type="entry name" value="amidohydrolases"/>
    <property type="match status" value="1"/>
</dbReference>
<dbReference type="Pfam" id="PF01546">
    <property type="entry name" value="Peptidase_M20"/>
    <property type="match status" value="1"/>
</dbReference>
<keyword evidence="1" id="KW-0479">Metal-binding</keyword>
<dbReference type="SUPFAM" id="SSF55031">
    <property type="entry name" value="Bacterial exopeptidase dimerisation domain"/>
    <property type="match status" value="1"/>
</dbReference>
<evidence type="ECO:0000256" key="2">
    <source>
        <dbReference type="SAM" id="MobiDB-lite"/>
    </source>
</evidence>
<dbReference type="Gene3D" id="3.40.630.10">
    <property type="entry name" value="Zn peptidases"/>
    <property type="match status" value="1"/>
</dbReference>
<feature type="binding site" evidence="1">
    <location>
        <position position="396"/>
    </location>
    <ligand>
        <name>Mn(2+)</name>
        <dbReference type="ChEBI" id="CHEBI:29035"/>
        <label>2</label>
    </ligand>
</feature>
<evidence type="ECO:0000259" key="3">
    <source>
        <dbReference type="Pfam" id="PF07687"/>
    </source>
</evidence>
<dbReference type="InterPro" id="IPR011650">
    <property type="entry name" value="Peptidase_M20_dimer"/>
</dbReference>
<name>A0A7T4MS18_9MICC</name>
<dbReference type="Gene3D" id="3.30.70.360">
    <property type="match status" value="1"/>
</dbReference>
<dbReference type="AlphaFoldDB" id="A0A7T4MS18"/>
<feature type="binding site" evidence="1">
    <location>
        <position position="130"/>
    </location>
    <ligand>
        <name>Mn(2+)</name>
        <dbReference type="ChEBI" id="CHEBI:29035"/>
        <label>2</label>
    </ligand>
</feature>
<evidence type="ECO:0000313" key="5">
    <source>
        <dbReference type="Proteomes" id="UP000595221"/>
    </source>
</evidence>
<dbReference type="CDD" id="cd03886">
    <property type="entry name" value="M20_Acy1"/>
    <property type="match status" value="1"/>
</dbReference>
<dbReference type="PANTHER" id="PTHR11014">
    <property type="entry name" value="PEPTIDASE M20 FAMILY MEMBER"/>
    <property type="match status" value="1"/>
</dbReference>
<accession>A0A7T4MS18</accession>
<dbReference type="GO" id="GO:0046872">
    <property type="term" value="F:metal ion binding"/>
    <property type="evidence" value="ECO:0007669"/>
    <property type="project" value="UniProtKB-KW"/>
</dbReference>
<comment type="cofactor">
    <cofactor evidence="1">
        <name>Mn(2+)</name>
        <dbReference type="ChEBI" id="CHEBI:29035"/>
    </cofactor>
    <text evidence="1">The Mn(2+) ion enhances activity.</text>
</comment>
<keyword evidence="1" id="KW-0464">Manganese</keyword>